<dbReference type="Proteomes" id="UP000321570">
    <property type="component" value="Unassembled WGS sequence"/>
</dbReference>
<dbReference type="PANTHER" id="PTHR46060:SF2">
    <property type="entry name" value="HISTONE-LYSINE N-METHYLTRANSFERASE SETMAR"/>
    <property type="match status" value="1"/>
</dbReference>
<protein>
    <recommendedName>
        <fullName evidence="1">Mos1 transposase HTH domain-containing protein</fullName>
    </recommendedName>
</protein>
<feature type="domain" description="Mos1 transposase HTH" evidence="1">
    <location>
        <begin position="6"/>
        <end position="48"/>
    </location>
</feature>
<dbReference type="GO" id="GO:0006303">
    <property type="term" value="P:double-strand break repair via nonhomologous end joining"/>
    <property type="evidence" value="ECO:0007669"/>
    <property type="project" value="TreeGrafter"/>
</dbReference>
<organism evidence="2 3">
    <name type="scientific">Hymenolepis diminuta</name>
    <name type="common">Rat tapeworm</name>
    <dbReference type="NCBI Taxonomy" id="6216"/>
    <lineage>
        <taxon>Eukaryota</taxon>
        <taxon>Metazoa</taxon>
        <taxon>Spiralia</taxon>
        <taxon>Lophotrochozoa</taxon>
        <taxon>Platyhelminthes</taxon>
        <taxon>Cestoda</taxon>
        <taxon>Eucestoda</taxon>
        <taxon>Cyclophyllidea</taxon>
        <taxon>Hymenolepididae</taxon>
        <taxon>Hymenolepis</taxon>
    </lineage>
</organism>
<dbReference type="GO" id="GO:0005634">
    <property type="term" value="C:nucleus"/>
    <property type="evidence" value="ECO:0007669"/>
    <property type="project" value="TreeGrafter"/>
</dbReference>
<dbReference type="GO" id="GO:0003690">
    <property type="term" value="F:double-stranded DNA binding"/>
    <property type="evidence" value="ECO:0007669"/>
    <property type="project" value="TreeGrafter"/>
</dbReference>
<dbReference type="InterPro" id="IPR041426">
    <property type="entry name" value="Mos1_HTH"/>
</dbReference>
<gene>
    <name evidence="2" type="ORF">WMSIL1_LOCUS1438</name>
</gene>
<dbReference type="Pfam" id="PF17906">
    <property type="entry name" value="HTH_48"/>
    <property type="match status" value="1"/>
</dbReference>
<dbReference type="GO" id="GO:0000014">
    <property type="term" value="F:single-stranded DNA endodeoxyribonuclease activity"/>
    <property type="evidence" value="ECO:0007669"/>
    <property type="project" value="TreeGrafter"/>
</dbReference>
<reference evidence="2 3" key="1">
    <citation type="submission" date="2019-07" db="EMBL/GenBank/DDBJ databases">
        <authorList>
            <person name="Jastrzebski P J."/>
            <person name="Paukszto L."/>
            <person name="Jastrzebski P J."/>
        </authorList>
    </citation>
    <scope>NUCLEOTIDE SEQUENCE [LARGE SCALE GENOMIC DNA]</scope>
    <source>
        <strain evidence="2 3">WMS-il1</strain>
    </source>
</reference>
<evidence type="ECO:0000313" key="2">
    <source>
        <dbReference type="EMBL" id="VUZ40301.1"/>
    </source>
</evidence>
<dbReference type="GO" id="GO:0046975">
    <property type="term" value="F:histone H3K36 methyltransferase activity"/>
    <property type="evidence" value="ECO:0007669"/>
    <property type="project" value="TreeGrafter"/>
</dbReference>
<dbReference type="GO" id="GO:0003697">
    <property type="term" value="F:single-stranded DNA binding"/>
    <property type="evidence" value="ECO:0007669"/>
    <property type="project" value="TreeGrafter"/>
</dbReference>
<dbReference type="PANTHER" id="PTHR46060">
    <property type="entry name" value="MARINER MOS1 TRANSPOSASE-LIKE PROTEIN"/>
    <property type="match status" value="1"/>
</dbReference>
<keyword evidence="3" id="KW-1185">Reference proteome</keyword>
<dbReference type="GO" id="GO:0000729">
    <property type="term" value="P:DNA double-strand break processing"/>
    <property type="evidence" value="ECO:0007669"/>
    <property type="project" value="TreeGrafter"/>
</dbReference>
<dbReference type="EMBL" id="CABIJS010000033">
    <property type="protein sequence ID" value="VUZ40301.1"/>
    <property type="molecule type" value="Genomic_DNA"/>
</dbReference>
<dbReference type="GO" id="GO:0044547">
    <property type="term" value="F:DNA topoisomerase binding"/>
    <property type="evidence" value="ECO:0007669"/>
    <property type="project" value="TreeGrafter"/>
</dbReference>
<accession>A0A564XZ42</accession>
<proteinExistence type="predicted"/>
<dbReference type="GO" id="GO:0042800">
    <property type="term" value="F:histone H3K4 methyltransferase activity"/>
    <property type="evidence" value="ECO:0007669"/>
    <property type="project" value="TreeGrafter"/>
</dbReference>
<evidence type="ECO:0000259" key="1">
    <source>
        <dbReference type="Pfam" id="PF17906"/>
    </source>
</evidence>
<dbReference type="GO" id="GO:0044774">
    <property type="term" value="P:mitotic DNA integrity checkpoint signaling"/>
    <property type="evidence" value="ECO:0007669"/>
    <property type="project" value="TreeGrafter"/>
</dbReference>
<dbReference type="InterPro" id="IPR052709">
    <property type="entry name" value="Transposase-MT_Hybrid"/>
</dbReference>
<dbReference type="Gene3D" id="1.10.10.1450">
    <property type="match status" value="1"/>
</dbReference>
<dbReference type="GO" id="GO:0015074">
    <property type="term" value="P:DNA integration"/>
    <property type="evidence" value="ECO:0007669"/>
    <property type="project" value="TreeGrafter"/>
</dbReference>
<dbReference type="GO" id="GO:0035861">
    <property type="term" value="C:site of double-strand break"/>
    <property type="evidence" value="ECO:0007669"/>
    <property type="project" value="TreeGrafter"/>
</dbReference>
<dbReference type="GO" id="GO:0031297">
    <property type="term" value="P:replication fork processing"/>
    <property type="evidence" value="ECO:0007669"/>
    <property type="project" value="TreeGrafter"/>
</dbReference>
<evidence type="ECO:0000313" key="3">
    <source>
        <dbReference type="Proteomes" id="UP000321570"/>
    </source>
</evidence>
<dbReference type="GO" id="GO:0000793">
    <property type="term" value="C:condensed chromosome"/>
    <property type="evidence" value="ECO:0007669"/>
    <property type="project" value="TreeGrafter"/>
</dbReference>
<name>A0A564XZ42_HYMDI</name>
<dbReference type="AlphaFoldDB" id="A0A564XZ42"/>
<sequence>MYTPNKEHIRYIVLFEFLRGNTTSSAAKTLKNTLGSDAVNQKTCRRWFTAVAFKKNDFSLRNETRAGCSKKLNCNLPLMKMQPAILEN</sequence>